<dbReference type="PANTHER" id="PTHR43150:SF2">
    <property type="entry name" value="HYPERKINETIC, ISOFORM M"/>
    <property type="match status" value="1"/>
</dbReference>
<dbReference type="InterPro" id="IPR036812">
    <property type="entry name" value="NAD(P)_OxRdtase_dom_sf"/>
</dbReference>
<protein>
    <recommendedName>
        <fullName evidence="4">NADP-dependent oxidoreductase domain-containing protein</fullName>
    </recommendedName>
</protein>
<keyword evidence="2" id="KW-0521">NADP</keyword>
<dbReference type="InterPro" id="IPR005399">
    <property type="entry name" value="K_chnl_volt-dep_bsu_KCNAB-rel"/>
</dbReference>
<proteinExistence type="inferred from homology"/>
<organism evidence="5 6">
    <name type="scientific">Polyrhizophydium stewartii</name>
    <dbReference type="NCBI Taxonomy" id="2732419"/>
    <lineage>
        <taxon>Eukaryota</taxon>
        <taxon>Fungi</taxon>
        <taxon>Fungi incertae sedis</taxon>
        <taxon>Chytridiomycota</taxon>
        <taxon>Chytridiomycota incertae sedis</taxon>
        <taxon>Chytridiomycetes</taxon>
        <taxon>Rhizophydiales</taxon>
        <taxon>Rhizophydiales incertae sedis</taxon>
        <taxon>Polyrhizophydium</taxon>
    </lineage>
</organism>
<dbReference type="Gene3D" id="3.20.20.100">
    <property type="entry name" value="NADP-dependent oxidoreductase domain"/>
    <property type="match status" value="1"/>
</dbReference>
<reference evidence="5 6" key="1">
    <citation type="submission" date="2023-09" db="EMBL/GenBank/DDBJ databases">
        <title>Pangenome analysis of Batrachochytrium dendrobatidis and related Chytrids.</title>
        <authorList>
            <person name="Yacoub M.N."/>
            <person name="Stajich J.E."/>
            <person name="James T.Y."/>
        </authorList>
    </citation>
    <scope>NUCLEOTIDE SEQUENCE [LARGE SCALE GENOMIC DNA]</scope>
    <source>
        <strain evidence="5 6">JEL0888</strain>
    </source>
</reference>
<comment type="caution">
    <text evidence="5">The sequence shown here is derived from an EMBL/GenBank/DDBJ whole genome shotgun (WGS) entry which is preliminary data.</text>
</comment>
<dbReference type="Proteomes" id="UP001527925">
    <property type="component" value="Unassembled WGS sequence"/>
</dbReference>
<keyword evidence="3" id="KW-0560">Oxidoreductase</keyword>
<dbReference type="InterPro" id="IPR023210">
    <property type="entry name" value="NADP_OxRdtase_dom"/>
</dbReference>
<evidence type="ECO:0000313" key="6">
    <source>
        <dbReference type="Proteomes" id="UP001527925"/>
    </source>
</evidence>
<accession>A0ABR4MX42</accession>
<dbReference type="PANTHER" id="PTHR43150">
    <property type="entry name" value="HYPERKINETIC, ISOFORM M"/>
    <property type="match status" value="1"/>
</dbReference>
<dbReference type="EMBL" id="JADGIZ020000086">
    <property type="protein sequence ID" value="KAL2911833.1"/>
    <property type="molecule type" value="Genomic_DNA"/>
</dbReference>
<dbReference type="Pfam" id="PF00248">
    <property type="entry name" value="Aldo_ket_red"/>
    <property type="match status" value="1"/>
</dbReference>
<comment type="similarity">
    <text evidence="1">Belongs to the shaker potassium channel beta subunit family.</text>
</comment>
<evidence type="ECO:0000313" key="5">
    <source>
        <dbReference type="EMBL" id="KAL2911833.1"/>
    </source>
</evidence>
<feature type="domain" description="NADP-dependent oxidoreductase" evidence="4">
    <location>
        <begin position="16"/>
        <end position="163"/>
    </location>
</feature>
<evidence type="ECO:0000256" key="3">
    <source>
        <dbReference type="ARBA" id="ARBA00023002"/>
    </source>
</evidence>
<evidence type="ECO:0000256" key="2">
    <source>
        <dbReference type="ARBA" id="ARBA00022857"/>
    </source>
</evidence>
<evidence type="ECO:0000259" key="4">
    <source>
        <dbReference type="Pfam" id="PF00248"/>
    </source>
</evidence>
<gene>
    <name evidence="5" type="ORF">HK105_208683</name>
</gene>
<evidence type="ECO:0000256" key="1">
    <source>
        <dbReference type="ARBA" id="ARBA00006515"/>
    </source>
</evidence>
<dbReference type="SUPFAM" id="SSF51430">
    <property type="entry name" value="NAD(P)-linked oxidoreductase"/>
    <property type="match status" value="1"/>
</dbReference>
<keyword evidence="6" id="KW-1185">Reference proteome</keyword>
<sequence length="179" mass="20200">MEYRFLGCSGLQVSVLSFGGWVPKGSGHGEDVVHECMRTAYEAGINCFDTAETYMDGESERIFGRAIKKFGWERKSLVVSTKIYWSGSGPNEFGLSRKHIIEGAKASLERLGLEYVDLIFAHRPDDLTPMEEVVRAFNWVIEKGWAFYWGTSEWSAEQITDAHRIAEKLGLIGPLMEQP</sequence>
<name>A0ABR4MX42_9FUNG</name>